<feature type="binding site" evidence="5">
    <location>
        <position position="373"/>
    </location>
    <ligand>
        <name>pyridoxal 5'-phosphate</name>
        <dbReference type="ChEBI" id="CHEBI:597326"/>
    </ligand>
</feature>
<sequence length="416" mass="45276">MNNTLHYTNQQLHMESVSLDSIAEQVSTPFYCYSRAVIEQQISACKNAFKVLDATLHYAVKANSNLAVLRIMAGAGLGADVVSAGEMERALMAGIAAEKIIFSGVGKRKAEMLAALEAGIAQFNLESISELKVLMVLCEQQKKRAGVSVRINPDVDGKTHRHITTGVKGSKFGIPMEQLSQALGLIAQSDHLTLRGLAVHIGSQIVTTEPYRAVCERLRDWIIDLRGQGHAIQHLDLGGGFGIDYGDGQVLSFENVAQVMRQALQGVKDLKIAIEPGRSLVGDAGVLVSEVIYRKEVEPVPFLILDAGMNDLMRPALYQASHSLVPLISMERGHETVSVVGPICESSDSFHKEISLPRIEEGERIALLQAGAYGAVMASGYNSRDIIPEVLVDSGEYALVRRRINHRDLLELEQVS</sequence>
<evidence type="ECO:0000256" key="6">
    <source>
        <dbReference type="NCBIfam" id="TIGR01048"/>
    </source>
</evidence>
<evidence type="ECO:0000313" key="12">
    <source>
        <dbReference type="Proteomes" id="UP000316649"/>
    </source>
</evidence>
<dbReference type="Gene3D" id="3.20.20.10">
    <property type="entry name" value="Alanine racemase"/>
    <property type="match status" value="1"/>
</dbReference>
<dbReference type="InterPro" id="IPR009006">
    <property type="entry name" value="Ala_racemase/Decarboxylase_C"/>
</dbReference>
<feature type="binding site" evidence="5">
    <location>
        <position position="240"/>
    </location>
    <ligand>
        <name>pyridoxal 5'-phosphate</name>
        <dbReference type="ChEBI" id="CHEBI:597326"/>
    </ligand>
</feature>
<feature type="binding site" evidence="5">
    <location>
        <position position="318"/>
    </location>
    <ligand>
        <name>substrate</name>
    </ligand>
</feature>
<dbReference type="SUPFAM" id="SSF50621">
    <property type="entry name" value="Alanine racemase C-terminal domain-like"/>
    <property type="match status" value="1"/>
</dbReference>
<feature type="modified residue" description="N6-(pyridoxal phosphate)lysine" evidence="5 7">
    <location>
        <position position="61"/>
    </location>
</feature>
<dbReference type="RefSeq" id="WP_144358411.1">
    <property type="nucleotide sequence ID" value="NZ_VMNH01000007.1"/>
</dbReference>
<evidence type="ECO:0000256" key="5">
    <source>
        <dbReference type="HAMAP-Rule" id="MF_02120"/>
    </source>
</evidence>
<feature type="active site" description="Proton donor" evidence="7">
    <location>
        <position position="344"/>
    </location>
</feature>
<evidence type="ECO:0000256" key="7">
    <source>
        <dbReference type="PIRSR" id="PIRSR600183-50"/>
    </source>
</evidence>
<comment type="caution">
    <text evidence="11">The sequence shown here is derived from an EMBL/GenBank/DDBJ whole genome shotgun (WGS) entry which is preliminary data.</text>
</comment>
<dbReference type="InterPro" id="IPR000183">
    <property type="entry name" value="Orn/DAP/Arg_de-COase"/>
</dbReference>
<dbReference type="EMBL" id="VMNH01000007">
    <property type="protein sequence ID" value="TVO75831.1"/>
    <property type="molecule type" value="Genomic_DNA"/>
</dbReference>
<dbReference type="Gene3D" id="2.40.37.10">
    <property type="entry name" value="Lyase, Ornithine Decarboxylase, Chain A, domain 1"/>
    <property type="match status" value="1"/>
</dbReference>
<feature type="binding site" evidence="5">
    <location>
        <position position="278"/>
    </location>
    <ligand>
        <name>substrate</name>
    </ligand>
</feature>
<dbReference type="EC" id="4.1.1.20" evidence="5 6"/>
<feature type="binding site" evidence="5">
    <location>
        <position position="314"/>
    </location>
    <ligand>
        <name>substrate</name>
    </ligand>
</feature>
<evidence type="ECO:0000256" key="1">
    <source>
        <dbReference type="ARBA" id="ARBA00001933"/>
    </source>
</evidence>
<evidence type="ECO:0000313" key="11">
    <source>
        <dbReference type="EMBL" id="TVO75831.1"/>
    </source>
</evidence>
<feature type="domain" description="Orn/DAP/Arg decarboxylase 2 N-terminal" evidence="10">
    <location>
        <begin position="37"/>
        <end position="281"/>
    </location>
</feature>
<dbReference type="PANTHER" id="PTHR43727:SF2">
    <property type="entry name" value="GROUP IV DECARBOXYLASE"/>
    <property type="match status" value="1"/>
</dbReference>
<keyword evidence="3 5" id="KW-0663">Pyridoxal phosphate</keyword>
<dbReference type="GO" id="GO:0009089">
    <property type="term" value="P:lysine biosynthetic process via diaminopimelate"/>
    <property type="evidence" value="ECO:0007669"/>
    <property type="project" value="UniProtKB-UniRule"/>
</dbReference>
<dbReference type="PRINTS" id="PR01181">
    <property type="entry name" value="DAPDCRBXLASE"/>
</dbReference>
<dbReference type="InterPro" id="IPR022653">
    <property type="entry name" value="De-COase2_pyr-phos_BS"/>
</dbReference>
<gene>
    <name evidence="5 11" type="primary">lysA</name>
    <name evidence="11" type="ORF">FHP88_07480</name>
</gene>
<dbReference type="PRINTS" id="PR01179">
    <property type="entry name" value="ODADCRBXLASE"/>
</dbReference>
<feature type="binding site" evidence="5">
    <location>
        <position position="345"/>
    </location>
    <ligand>
        <name>substrate</name>
    </ligand>
</feature>
<dbReference type="Proteomes" id="UP000316649">
    <property type="component" value="Unassembled WGS sequence"/>
</dbReference>
<evidence type="ECO:0000259" key="10">
    <source>
        <dbReference type="Pfam" id="PF02784"/>
    </source>
</evidence>
<dbReference type="UniPathway" id="UPA00034">
    <property type="reaction ID" value="UER00027"/>
</dbReference>
<evidence type="ECO:0000259" key="9">
    <source>
        <dbReference type="Pfam" id="PF00278"/>
    </source>
</evidence>
<evidence type="ECO:0000256" key="8">
    <source>
        <dbReference type="RuleBase" id="RU003738"/>
    </source>
</evidence>
<dbReference type="GO" id="GO:0030170">
    <property type="term" value="F:pyridoxal phosphate binding"/>
    <property type="evidence" value="ECO:0007669"/>
    <property type="project" value="UniProtKB-UniRule"/>
</dbReference>
<dbReference type="OrthoDB" id="9802241at2"/>
<comment type="catalytic activity">
    <reaction evidence="5 8">
        <text>meso-2,6-diaminopimelate + H(+) = L-lysine + CO2</text>
        <dbReference type="Rhea" id="RHEA:15101"/>
        <dbReference type="ChEBI" id="CHEBI:15378"/>
        <dbReference type="ChEBI" id="CHEBI:16526"/>
        <dbReference type="ChEBI" id="CHEBI:32551"/>
        <dbReference type="ChEBI" id="CHEBI:57791"/>
        <dbReference type="EC" id="4.1.1.20"/>
    </reaction>
</comment>
<evidence type="ECO:0000256" key="4">
    <source>
        <dbReference type="ARBA" id="ARBA00023239"/>
    </source>
</evidence>
<keyword evidence="5" id="KW-0028">Amino-acid biosynthesis</keyword>
<keyword evidence="12" id="KW-1185">Reference proteome</keyword>
<dbReference type="InterPro" id="IPR002986">
    <property type="entry name" value="DAP_deCOOHase_LysA"/>
</dbReference>
<comment type="cofactor">
    <cofactor evidence="1 5 7 8">
        <name>pyridoxal 5'-phosphate</name>
        <dbReference type="ChEBI" id="CHEBI:597326"/>
    </cofactor>
</comment>
<feature type="binding site" evidence="5">
    <location>
        <begin position="275"/>
        <end position="278"/>
    </location>
    <ligand>
        <name>pyridoxal 5'-phosphate</name>
        <dbReference type="ChEBI" id="CHEBI:597326"/>
    </ligand>
</feature>
<dbReference type="InterPro" id="IPR022644">
    <property type="entry name" value="De-COase2_N"/>
</dbReference>
<name>A0A557SEP2_9GAMM</name>
<dbReference type="SUPFAM" id="SSF51419">
    <property type="entry name" value="PLP-binding barrel"/>
    <property type="match status" value="1"/>
</dbReference>
<dbReference type="InterPro" id="IPR022643">
    <property type="entry name" value="De-COase2_C"/>
</dbReference>
<dbReference type="PANTHER" id="PTHR43727">
    <property type="entry name" value="DIAMINOPIMELATE DECARBOXYLASE"/>
    <property type="match status" value="1"/>
</dbReference>
<dbReference type="Pfam" id="PF02784">
    <property type="entry name" value="Orn_Arg_deC_N"/>
    <property type="match status" value="1"/>
</dbReference>
<feature type="domain" description="Orn/DAP/Arg decarboxylase 2 C-terminal" evidence="9">
    <location>
        <begin position="30"/>
        <end position="371"/>
    </location>
</feature>
<keyword evidence="5 8" id="KW-0457">Lysine biosynthesis</keyword>
<dbReference type="InterPro" id="IPR029066">
    <property type="entry name" value="PLP-binding_barrel"/>
</dbReference>
<accession>A0A557SEP2</accession>
<reference evidence="11 12" key="1">
    <citation type="submission" date="2019-07" db="EMBL/GenBank/DDBJ databases">
        <title>The pathways for chlorine oxyanion respiration interact through the shared metabolite chlorate.</title>
        <authorList>
            <person name="Barnum T.P."/>
            <person name="Cheng Y."/>
            <person name="Hill K.A."/>
            <person name="Lucas L.N."/>
            <person name="Carlson H.K."/>
            <person name="Coates J.D."/>
        </authorList>
    </citation>
    <scope>NUCLEOTIDE SEQUENCE [LARGE SCALE GENOMIC DNA]</scope>
    <source>
        <strain evidence="11 12">BK-1</strain>
    </source>
</reference>
<keyword evidence="4 5" id="KW-0456">Lyase</keyword>
<dbReference type="NCBIfam" id="TIGR01048">
    <property type="entry name" value="lysA"/>
    <property type="match status" value="1"/>
</dbReference>
<comment type="pathway">
    <text evidence="5 8">Amino-acid biosynthesis; L-lysine biosynthesis via DAP pathway; L-lysine from DL-2,6-diaminopimelate: step 1/1.</text>
</comment>
<feature type="binding site" evidence="5">
    <location>
        <position position="373"/>
    </location>
    <ligand>
        <name>substrate</name>
    </ligand>
</feature>
<dbReference type="Pfam" id="PF00278">
    <property type="entry name" value="Orn_DAP_Arg_deC"/>
    <property type="match status" value="1"/>
</dbReference>
<organism evidence="11 12">
    <name type="scientific">Sedimenticola selenatireducens</name>
    <dbReference type="NCBI Taxonomy" id="191960"/>
    <lineage>
        <taxon>Bacteria</taxon>
        <taxon>Pseudomonadati</taxon>
        <taxon>Pseudomonadota</taxon>
        <taxon>Gammaproteobacteria</taxon>
        <taxon>Chromatiales</taxon>
        <taxon>Sedimenticolaceae</taxon>
        <taxon>Sedimenticola</taxon>
    </lineage>
</organism>
<dbReference type="AlphaFoldDB" id="A0A557SEP2"/>
<comment type="function">
    <text evidence="5">Specifically catalyzes the decarboxylation of meso-diaminopimelate (meso-DAP) to L-lysine.</text>
</comment>
<dbReference type="HAMAP" id="MF_02120">
    <property type="entry name" value="LysA"/>
    <property type="match status" value="1"/>
</dbReference>
<evidence type="ECO:0000256" key="3">
    <source>
        <dbReference type="ARBA" id="ARBA00022898"/>
    </source>
</evidence>
<proteinExistence type="inferred from homology"/>
<dbReference type="FunFam" id="3.20.20.10:FF:000003">
    <property type="entry name" value="Diaminopimelate decarboxylase"/>
    <property type="match status" value="1"/>
</dbReference>
<evidence type="ECO:0000256" key="2">
    <source>
        <dbReference type="ARBA" id="ARBA00022793"/>
    </source>
</evidence>
<protein>
    <recommendedName>
        <fullName evidence="5 6">Diaminopimelate decarboxylase</fullName>
        <shortName evidence="5">DAP decarboxylase</shortName>
        <shortName evidence="5">DAPDC</shortName>
        <ecNumber evidence="5 6">4.1.1.20</ecNumber>
    </recommendedName>
</protein>
<dbReference type="GO" id="GO:0008836">
    <property type="term" value="F:diaminopimelate decarboxylase activity"/>
    <property type="evidence" value="ECO:0007669"/>
    <property type="project" value="UniProtKB-UniRule"/>
</dbReference>
<comment type="similarity">
    <text evidence="5">Belongs to the Orn/Lys/Arg decarboxylase class-II family. LysA subfamily.</text>
</comment>
<comment type="subunit">
    <text evidence="5">Homodimer.</text>
</comment>
<dbReference type="CDD" id="cd06828">
    <property type="entry name" value="PLPDE_III_DapDC"/>
    <property type="match status" value="1"/>
</dbReference>
<keyword evidence="2 5" id="KW-0210">Decarboxylase</keyword>
<dbReference type="PROSITE" id="PS00878">
    <property type="entry name" value="ODR_DC_2_1"/>
    <property type="match status" value="1"/>
</dbReference>